<keyword evidence="2" id="KW-1185">Reference proteome</keyword>
<reference evidence="1 2" key="1">
    <citation type="journal article" date="2021" name="Sci. Rep.">
        <title>Chromosome anchoring in Senegalese sole (Solea senegalensis) reveals sex-associated markers and genome rearrangements in flatfish.</title>
        <authorList>
            <person name="Guerrero-Cozar I."/>
            <person name="Gomez-Garrido J."/>
            <person name="Berbel C."/>
            <person name="Martinez-Blanch J.F."/>
            <person name="Alioto T."/>
            <person name="Claros M.G."/>
            <person name="Gagnaire P.A."/>
            <person name="Manchado M."/>
        </authorList>
    </citation>
    <scope>NUCLEOTIDE SEQUENCE [LARGE SCALE GENOMIC DNA]</scope>
    <source>
        <strain evidence="1">Sse05_10M</strain>
    </source>
</reference>
<evidence type="ECO:0000313" key="1">
    <source>
        <dbReference type="EMBL" id="KAG7513687.1"/>
    </source>
</evidence>
<dbReference type="AlphaFoldDB" id="A0AAV6SAP2"/>
<proteinExistence type="predicted"/>
<organism evidence="1 2">
    <name type="scientific">Solea senegalensis</name>
    <name type="common">Senegalese sole</name>
    <dbReference type="NCBI Taxonomy" id="28829"/>
    <lineage>
        <taxon>Eukaryota</taxon>
        <taxon>Metazoa</taxon>
        <taxon>Chordata</taxon>
        <taxon>Craniata</taxon>
        <taxon>Vertebrata</taxon>
        <taxon>Euteleostomi</taxon>
        <taxon>Actinopterygii</taxon>
        <taxon>Neopterygii</taxon>
        <taxon>Teleostei</taxon>
        <taxon>Neoteleostei</taxon>
        <taxon>Acanthomorphata</taxon>
        <taxon>Carangaria</taxon>
        <taxon>Pleuronectiformes</taxon>
        <taxon>Pleuronectoidei</taxon>
        <taxon>Soleidae</taxon>
        <taxon>Solea</taxon>
    </lineage>
</organism>
<protein>
    <submittedName>
        <fullName evidence="1">Uncharacterized protein</fullName>
    </submittedName>
</protein>
<dbReference type="Proteomes" id="UP000693946">
    <property type="component" value="Linkage Group LG14"/>
</dbReference>
<accession>A0AAV6SAP2</accession>
<gene>
    <name evidence="1" type="ORF">JOB18_014261</name>
</gene>
<evidence type="ECO:0000313" key="2">
    <source>
        <dbReference type="Proteomes" id="UP000693946"/>
    </source>
</evidence>
<sequence length="196" mass="22751">MFLLTRRLRLYFQEFELFLEVQHQQLILEETSFPAFDLVEGLTCSVKINGLFACLIPVSVDSTAVFTTWSCLHVYLPSSSALVQQLKLSHLEQSRQTGTSASHQKWIFYGLGIMDHLSEEFDQVAPRENRGANQDFSTTGVQKFCFRFCYRFCYRFSNRFRSGIHRDKDSVQQLFQQLIGMVWLCFDFQHTGGLSS</sequence>
<dbReference type="EMBL" id="JAGKHQ010000006">
    <property type="protein sequence ID" value="KAG7513687.1"/>
    <property type="molecule type" value="Genomic_DNA"/>
</dbReference>
<comment type="caution">
    <text evidence="1">The sequence shown here is derived from an EMBL/GenBank/DDBJ whole genome shotgun (WGS) entry which is preliminary data.</text>
</comment>
<name>A0AAV6SAP2_SOLSE</name>